<dbReference type="EMBL" id="MJFZ01000764">
    <property type="protein sequence ID" value="RAW25337.1"/>
    <property type="molecule type" value="Genomic_DNA"/>
</dbReference>
<dbReference type="EMBL" id="JAENGZ010002575">
    <property type="protein sequence ID" value="KAG6943391.1"/>
    <property type="molecule type" value="Genomic_DNA"/>
</dbReference>
<protein>
    <recommendedName>
        <fullName evidence="8">RxLR effector protein</fullName>
    </recommendedName>
</protein>
<keyword evidence="7" id="KW-1185">Reference proteome</keyword>
<reference evidence="6 7" key="1">
    <citation type="submission" date="2018-01" db="EMBL/GenBank/DDBJ databases">
        <title>Draft genome of the strawberry crown rot pathogen Phytophthora cactorum.</title>
        <authorList>
            <person name="Armitage A.D."/>
            <person name="Lysoe E."/>
            <person name="Nellist C.F."/>
            <person name="Harrison R.J."/>
            <person name="Brurberg M.B."/>
        </authorList>
    </citation>
    <scope>NUCLEOTIDE SEQUENCE [LARGE SCALE GENOMIC DNA]</scope>
    <source>
        <strain evidence="6 7">10300</strain>
    </source>
</reference>
<dbReference type="Proteomes" id="UP000736787">
    <property type="component" value="Unassembled WGS sequence"/>
</dbReference>
<evidence type="ECO:0000256" key="2">
    <source>
        <dbReference type="SAM" id="SignalP"/>
    </source>
</evidence>
<gene>
    <name evidence="4" type="ORF">JG687_00018497</name>
    <name evidence="6" type="ORF">PC110_g18243</name>
    <name evidence="5" type="ORF">PC110_g19005</name>
    <name evidence="3" type="ORF">PC117_g10587</name>
</gene>
<feature type="compositionally biased region" description="Polar residues" evidence="1">
    <location>
        <begin position="26"/>
        <end position="35"/>
    </location>
</feature>
<evidence type="ECO:0000313" key="6">
    <source>
        <dbReference type="EMBL" id="RAW25337.1"/>
    </source>
</evidence>
<evidence type="ECO:0000313" key="7">
    <source>
        <dbReference type="Proteomes" id="UP000251314"/>
    </source>
</evidence>
<dbReference type="VEuPathDB" id="FungiDB:PC110_g19005"/>
<dbReference type="Proteomes" id="UP000251314">
    <property type="component" value="Unassembled WGS sequence"/>
</dbReference>
<feature type="chain" id="PRO_5040067731" description="RxLR effector protein" evidence="2">
    <location>
        <begin position="23"/>
        <end position="49"/>
    </location>
</feature>
<name>A0A329RL00_9STRA</name>
<feature type="region of interest" description="Disordered" evidence="1">
    <location>
        <begin position="26"/>
        <end position="49"/>
    </location>
</feature>
<reference evidence="4" key="3">
    <citation type="submission" date="2021-01" db="EMBL/GenBank/DDBJ databases">
        <title>Phytophthora aleatoria, a newly-described species from Pinus radiata is distinct from Phytophthora cactorum isolates based on comparative genomics.</title>
        <authorList>
            <person name="Mcdougal R."/>
            <person name="Panda P."/>
            <person name="Williams N."/>
            <person name="Studholme D.J."/>
        </authorList>
    </citation>
    <scope>NUCLEOTIDE SEQUENCE</scope>
    <source>
        <strain evidence="4">NZFS 3830</strain>
    </source>
</reference>
<dbReference type="VEuPathDB" id="FungiDB:PC110_g18243"/>
<comment type="caution">
    <text evidence="6">The sequence shown here is derived from an EMBL/GenBank/DDBJ whole genome shotgun (WGS) entry which is preliminary data.</text>
</comment>
<feature type="signal peptide" evidence="2">
    <location>
        <begin position="1"/>
        <end position="22"/>
    </location>
</feature>
<evidence type="ECO:0008006" key="8">
    <source>
        <dbReference type="Google" id="ProtNLM"/>
    </source>
</evidence>
<evidence type="ECO:0000313" key="5">
    <source>
        <dbReference type="EMBL" id="RAW24574.1"/>
    </source>
</evidence>
<keyword evidence="2" id="KW-0732">Signal</keyword>
<dbReference type="EMBL" id="RCMK01000260">
    <property type="protein sequence ID" value="KAG2940260.1"/>
    <property type="molecule type" value="Genomic_DNA"/>
</dbReference>
<dbReference type="EMBL" id="MJFZ01000865">
    <property type="protein sequence ID" value="RAW24574.1"/>
    <property type="molecule type" value="Genomic_DNA"/>
</dbReference>
<evidence type="ECO:0000256" key="1">
    <source>
        <dbReference type="SAM" id="MobiDB-lite"/>
    </source>
</evidence>
<evidence type="ECO:0000313" key="4">
    <source>
        <dbReference type="EMBL" id="KAG6943391.1"/>
    </source>
</evidence>
<dbReference type="Proteomes" id="UP000688947">
    <property type="component" value="Unassembled WGS sequence"/>
</dbReference>
<sequence length="49" mass="5347">MKFSQLTVFVTVLVLSVAQVNALSSANPLSSQNDQAQHRKRSGPYNRAS</sequence>
<organism evidence="6 7">
    <name type="scientific">Phytophthora cactorum</name>
    <dbReference type="NCBI Taxonomy" id="29920"/>
    <lineage>
        <taxon>Eukaryota</taxon>
        <taxon>Sar</taxon>
        <taxon>Stramenopiles</taxon>
        <taxon>Oomycota</taxon>
        <taxon>Peronosporomycetes</taxon>
        <taxon>Peronosporales</taxon>
        <taxon>Peronosporaceae</taxon>
        <taxon>Phytophthora</taxon>
    </lineage>
</organism>
<reference evidence="3" key="2">
    <citation type="submission" date="2018-10" db="EMBL/GenBank/DDBJ databases">
        <title>Effector identification in a new, highly contiguous assembly of the strawberry crown rot pathogen Phytophthora cactorum.</title>
        <authorList>
            <person name="Armitage A.D."/>
            <person name="Nellist C.F."/>
            <person name="Bates H."/>
            <person name="Vickerstaff R.J."/>
            <person name="Harrison R.J."/>
        </authorList>
    </citation>
    <scope>NUCLEOTIDE SEQUENCE</scope>
    <source>
        <strain evidence="3">4040</strain>
    </source>
</reference>
<dbReference type="AlphaFoldDB" id="A0A329RL00"/>
<accession>A0A329RL00</accession>
<proteinExistence type="predicted"/>
<evidence type="ECO:0000313" key="3">
    <source>
        <dbReference type="EMBL" id="KAG2940260.1"/>
    </source>
</evidence>